<dbReference type="RefSeq" id="WP_133957776.1">
    <property type="nucleotide sequence ID" value="NZ_SORI01000010.1"/>
</dbReference>
<feature type="domain" description="Dihydrodipicolinate reductase N-terminal" evidence="3">
    <location>
        <begin position="5"/>
        <end position="99"/>
    </location>
</feature>
<dbReference type="EMBL" id="SORI01000010">
    <property type="protein sequence ID" value="TDY59933.1"/>
    <property type="molecule type" value="Genomic_DNA"/>
</dbReference>
<keyword evidence="6" id="KW-1185">Reference proteome</keyword>
<dbReference type="CDD" id="cd24146">
    <property type="entry name" value="nat-AmDH_N_like"/>
    <property type="match status" value="1"/>
</dbReference>
<evidence type="ECO:0000259" key="3">
    <source>
        <dbReference type="Pfam" id="PF01113"/>
    </source>
</evidence>
<feature type="domain" description="2,4-diaminopentanoate dehydrogenase C-terminal" evidence="4">
    <location>
        <begin position="140"/>
        <end position="343"/>
    </location>
</feature>
<dbReference type="Pfam" id="PF19328">
    <property type="entry name" value="DAP_DH_C"/>
    <property type="match status" value="1"/>
</dbReference>
<dbReference type="GO" id="GO:0009089">
    <property type="term" value="P:lysine biosynthetic process via diaminopimelate"/>
    <property type="evidence" value="ECO:0007669"/>
    <property type="project" value="InterPro"/>
</dbReference>
<reference evidence="5 6" key="1">
    <citation type="submission" date="2019-03" db="EMBL/GenBank/DDBJ databases">
        <title>Genomic Encyclopedia of Type Strains, Phase IV (KMG-IV): sequencing the most valuable type-strain genomes for metagenomic binning, comparative biology and taxonomic classification.</title>
        <authorList>
            <person name="Goeker M."/>
        </authorList>
    </citation>
    <scope>NUCLEOTIDE SEQUENCE [LARGE SCALE GENOMIC DNA]</scope>
    <source>
        <strain evidence="5 6">DSM 25964</strain>
    </source>
</reference>
<evidence type="ECO:0000313" key="5">
    <source>
        <dbReference type="EMBL" id="TDY59933.1"/>
    </source>
</evidence>
<dbReference type="GO" id="GO:0008839">
    <property type="term" value="F:4-hydroxy-tetrahydrodipicolinate reductase"/>
    <property type="evidence" value="ECO:0007669"/>
    <property type="project" value="InterPro"/>
</dbReference>
<organism evidence="5 6">
    <name type="scientific">Aminivibrio pyruvatiphilus</name>
    <dbReference type="NCBI Taxonomy" id="1005740"/>
    <lineage>
        <taxon>Bacteria</taxon>
        <taxon>Thermotogati</taxon>
        <taxon>Synergistota</taxon>
        <taxon>Synergistia</taxon>
        <taxon>Synergistales</taxon>
        <taxon>Aminobacteriaceae</taxon>
        <taxon>Aminivibrio</taxon>
    </lineage>
</organism>
<proteinExistence type="predicted"/>
<dbReference type="Gene3D" id="3.40.50.720">
    <property type="entry name" value="NAD(P)-binding Rossmann-like Domain"/>
    <property type="match status" value="1"/>
</dbReference>
<dbReference type="InterPro" id="IPR036291">
    <property type="entry name" value="NAD(P)-bd_dom_sf"/>
</dbReference>
<name>A0A4R8M3W9_9BACT</name>
<dbReference type="Proteomes" id="UP000295066">
    <property type="component" value="Unassembled WGS sequence"/>
</dbReference>
<keyword evidence="1" id="KW-0521">NADP</keyword>
<gene>
    <name evidence="5" type="ORF">C8D99_11060</name>
</gene>
<dbReference type="OrthoDB" id="9767616at2"/>
<dbReference type="SUPFAM" id="SSF51735">
    <property type="entry name" value="NAD(P)-binding Rossmann-fold domains"/>
    <property type="match status" value="1"/>
</dbReference>
<evidence type="ECO:0000313" key="6">
    <source>
        <dbReference type="Proteomes" id="UP000295066"/>
    </source>
</evidence>
<comment type="caution">
    <text evidence="5">The sequence shown here is derived from an EMBL/GenBank/DDBJ whole genome shotgun (WGS) entry which is preliminary data.</text>
</comment>
<dbReference type="InterPro" id="IPR045760">
    <property type="entry name" value="DAP_DH_C"/>
</dbReference>
<protein>
    <submittedName>
        <fullName evidence="5">4-hydroxy-tetrahydrodipicolinate reductase</fullName>
    </submittedName>
</protein>
<evidence type="ECO:0000256" key="1">
    <source>
        <dbReference type="ARBA" id="ARBA00022857"/>
    </source>
</evidence>
<sequence>MEPIRAVIWGLGTMGSLMAKILSEKEGIEITGAVDLNPNKTGKSLGAITGSSRHGEITVTADAGEALAQEADLVLLATSSFISETAEPVRQIVKSGKNVITIAEEWAFPRRTAPKVAEEIDRLAKTFGVTVLGTGVNPGFVLDTLIISLSGTCAGVSKITARRVNDLSPFGPTVMASQGIGLSPEEFGKGLENGAISGHIGFEQSIHMIASSLGIRLERITQSLEPIISRTSRKTPCVSISPGQVAGCNHRAEGWSDGRPVIILEHPQQVHPETENVETGDFIHIEGRPDIRLAIQPEIPGGTATAALAVNMIPHVLNAPAGLACMADLPVPSARLADFRQFLK</sequence>
<evidence type="ECO:0000256" key="2">
    <source>
        <dbReference type="ARBA" id="ARBA00023002"/>
    </source>
</evidence>
<accession>A0A4R8M3W9</accession>
<dbReference type="InterPro" id="IPR000846">
    <property type="entry name" value="DapB_N"/>
</dbReference>
<dbReference type="AlphaFoldDB" id="A0A4R8M3W9"/>
<evidence type="ECO:0000259" key="4">
    <source>
        <dbReference type="Pfam" id="PF19328"/>
    </source>
</evidence>
<dbReference type="NCBIfam" id="NF040740">
    <property type="entry name" value="ornith_Ord"/>
    <property type="match status" value="1"/>
</dbReference>
<dbReference type="Pfam" id="PF01113">
    <property type="entry name" value="DapB_N"/>
    <property type="match status" value="1"/>
</dbReference>
<keyword evidence="2" id="KW-0560">Oxidoreductase</keyword>